<dbReference type="InterPro" id="IPR000850">
    <property type="entry name" value="Adenylat/UMP-CMP_kin"/>
</dbReference>
<dbReference type="GO" id="GO:0019205">
    <property type="term" value="F:nucleobase-containing compound kinase activity"/>
    <property type="evidence" value="ECO:0007669"/>
    <property type="project" value="InterPro"/>
</dbReference>
<dbReference type="CDD" id="cd01428">
    <property type="entry name" value="ADK"/>
    <property type="match status" value="1"/>
</dbReference>
<dbReference type="GO" id="GO:0006207">
    <property type="term" value="P:'de novo' pyrimidine nucleobase biosynthetic process"/>
    <property type="evidence" value="ECO:0007669"/>
    <property type="project" value="InterPro"/>
</dbReference>
<dbReference type="SUPFAM" id="SSF52540">
    <property type="entry name" value="P-loop containing nucleoside triphosphate hydrolases"/>
    <property type="match status" value="1"/>
</dbReference>
<evidence type="ECO:0000256" key="1">
    <source>
        <dbReference type="ARBA" id="ARBA00022490"/>
    </source>
</evidence>
<keyword evidence="7" id="KW-0539">Nucleus</keyword>
<evidence type="ECO:0000256" key="5">
    <source>
        <dbReference type="ARBA" id="ARBA00022840"/>
    </source>
</evidence>
<dbReference type="HAMAP" id="MF_00235">
    <property type="entry name" value="Adenylate_kinase_Adk"/>
    <property type="match status" value="1"/>
</dbReference>
<organism evidence="10 11">
    <name type="scientific">Euplotes crassus</name>
    <dbReference type="NCBI Taxonomy" id="5936"/>
    <lineage>
        <taxon>Eukaryota</taxon>
        <taxon>Sar</taxon>
        <taxon>Alveolata</taxon>
        <taxon>Ciliophora</taxon>
        <taxon>Intramacronucleata</taxon>
        <taxon>Spirotrichea</taxon>
        <taxon>Hypotrichia</taxon>
        <taxon>Euplotida</taxon>
        <taxon>Euplotidae</taxon>
        <taxon>Moneuplotes</taxon>
    </lineage>
</organism>
<evidence type="ECO:0000256" key="2">
    <source>
        <dbReference type="ARBA" id="ARBA00022679"/>
    </source>
</evidence>
<comment type="similarity">
    <text evidence="9">Belongs to the adenylate kinase family.</text>
</comment>
<gene>
    <name evidence="10" type="ORF">ECRASSUSDP1_LOCUS20234</name>
</gene>
<evidence type="ECO:0000256" key="9">
    <source>
        <dbReference type="RuleBase" id="RU003330"/>
    </source>
</evidence>
<evidence type="ECO:0000256" key="3">
    <source>
        <dbReference type="ARBA" id="ARBA00022741"/>
    </source>
</evidence>
<sequence>MGCGNTTSTGTKDGVTEKARVTFVLGGPGCGKGTQCSLMVERDDFVHLSAGDLLREEQATDSKDSKLIKDYIKEGKIVPVEITCNLILKAMQKKGMSKKFLIDGFPRNEDNLQGWNKVMNKHANVVQVVFFELSEDIMLERIMKRAETSGRADDNKEAAEKRFNTFKNETMKVIKHFEGKKMVHKVDATGGIEDVYENLKDGLIV</sequence>
<keyword evidence="5" id="KW-0067">ATP-binding</keyword>
<dbReference type="PROSITE" id="PS00113">
    <property type="entry name" value="ADENYLATE_KINASE"/>
    <property type="match status" value="1"/>
</dbReference>
<evidence type="ECO:0000256" key="8">
    <source>
        <dbReference type="ARBA" id="ARBA00048116"/>
    </source>
</evidence>
<keyword evidence="11" id="KW-1185">Reference proteome</keyword>
<dbReference type="InterPro" id="IPR033690">
    <property type="entry name" value="Adenylat_kinase_CS"/>
</dbReference>
<dbReference type="EMBL" id="CAMPGE010020608">
    <property type="protein sequence ID" value="CAI2378834.1"/>
    <property type="molecule type" value="Genomic_DNA"/>
</dbReference>
<dbReference type="PANTHER" id="PTHR23359">
    <property type="entry name" value="NUCLEOTIDE KINASE"/>
    <property type="match status" value="1"/>
</dbReference>
<dbReference type="NCBIfam" id="TIGR01359">
    <property type="entry name" value="UMP_CMP_kin_fam"/>
    <property type="match status" value="1"/>
</dbReference>
<dbReference type="PRINTS" id="PR00094">
    <property type="entry name" value="ADENYLTKNASE"/>
</dbReference>
<dbReference type="Proteomes" id="UP001295684">
    <property type="component" value="Unassembled WGS sequence"/>
</dbReference>
<evidence type="ECO:0000256" key="6">
    <source>
        <dbReference type="ARBA" id="ARBA00022975"/>
    </source>
</evidence>
<dbReference type="GO" id="GO:0006221">
    <property type="term" value="P:pyrimidine nucleotide biosynthetic process"/>
    <property type="evidence" value="ECO:0007669"/>
    <property type="project" value="UniProtKB-KW"/>
</dbReference>
<dbReference type="GO" id="GO:0005524">
    <property type="term" value="F:ATP binding"/>
    <property type="evidence" value="ECO:0007669"/>
    <property type="project" value="UniProtKB-KW"/>
</dbReference>
<name>A0AAD1XTY7_EUPCR</name>
<keyword evidence="3" id="KW-0547">Nucleotide-binding</keyword>
<keyword evidence="1" id="KW-0963">Cytoplasm</keyword>
<protein>
    <submittedName>
        <fullName evidence="10">Uncharacterized protein</fullName>
    </submittedName>
</protein>
<evidence type="ECO:0000313" key="10">
    <source>
        <dbReference type="EMBL" id="CAI2378834.1"/>
    </source>
</evidence>
<evidence type="ECO:0000256" key="7">
    <source>
        <dbReference type="ARBA" id="ARBA00023242"/>
    </source>
</evidence>
<dbReference type="InterPro" id="IPR027417">
    <property type="entry name" value="P-loop_NTPase"/>
</dbReference>
<dbReference type="GO" id="GO:0009123">
    <property type="term" value="P:nucleoside monophosphate metabolic process"/>
    <property type="evidence" value="ECO:0007669"/>
    <property type="project" value="UniProtKB-ARBA"/>
</dbReference>
<comment type="caution">
    <text evidence="10">The sequence shown here is derived from an EMBL/GenBank/DDBJ whole genome shotgun (WGS) entry which is preliminary data.</text>
</comment>
<reference evidence="10" key="1">
    <citation type="submission" date="2023-07" db="EMBL/GenBank/DDBJ databases">
        <authorList>
            <consortium name="AG Swart"/>
            <person name="Singh M."/>
            <person name="Singh A."/>
            <person name="Seah K."/>
            <person name="Emmerich C."/>
        </authorList>
    </citation>
    <scope>NUCLEOTIDE SEQUENCE</scope>
    <source>
        <strain evidence="10">DP1</strain>
    </source>
</reference>
<dbReference type="Pfam" id="PF00406">
    <property type="entry name" value="ADK"/>
    <property type="match status" value="1"/>
</dbReference>
<dbReference type="GO" id="GO:0016776">
    <property type="term" value="F:phosphotransferase activity, phosphate group as acceptor"/>
    <property type="evidence" value="ECO:0007669"/>
    <property type="project" value="InterPro"/>
</dbReference>
<dbReference type="InterPro" id="IPR006266">
    <property type="entry name" value="UMP_CMP_kinase"/>
</dbReference>
<evidence type="ECO:0000256" key="4">
    <source>
        <dbReference type="ARBA" id="ARBA00022777"/>
    </source>
</evidence>
<dbReference type="Gene3D" id="3.40.50.300">
    <property type="entry name" value="P-loop containing nucleotide triphosphate hydrolases"/>
    <property type="match status" value="1"/>
</dbReference>
<keyword evidence="2 9" id="KW-0808">Transferase</keyword>
<keyword evidence="4 9" id="KW-0418">Kinase</keyword>
<proteinExistence type="inferred from homology"/>
<dbReference type="AlphaFoldDB" id="A0AAD1XTY7"/>
<accession>A0AAD1XTY7</accession>
<evidence type="ECO:0000313" key="11">
    <source>
        <dbReference type="Proteomes" id="UP001295684"/>
    </source>
</evidence>
<comment type="catalytic activity">
    <reaction evidence="8">
        <text>UMP + ATP = UDP + ADP</text>
        <dbReference type="Rhea" id="RHEA:24400"/>
        <dbReference type="ChEBI" id="CHEBI:30616"/>
        <dbReference type="ChEBI" id="CHEBI:57865"/>
        <dbReference type="ChEBI" id="CHEBI:58223"/>
        <dbReference type="ChEBI" id="CHEBI:456216"/>
        <dbReference type="EC" id="2.7.4.14"/>
    </reaction>
</comment>
<keyword evidence="6" id="KW-0665">Pyrimidine biosynthesis</keyword>